<dbReference type="PANTHER" id="PTHR43428:SF1">
    <property type="entry name" value="ARSENATE REDUCTASE"/>
    <property type="match status" value="1"/>
</dbReference>
<gene>
    <name evidence="3" type="primary">arsC</name>
    <name evidence="3" type="ORF">MCBB_0955</name>
</gene>
<evidence type="ECO:0000256" key="1">
    <source>
        <dbReference type="ARBA" id="ARBA00022849"/>
    </source>
</evidence>
<dbReference type="STRING" id="118062.MCBB_0955"/>
<dbReference type="Proteomes" id="UP000094707">
    <property type="component" value="Chromosome I"/>
</dbReference>
<dbReference type="GO" id="GO:0016491">
    <property type="term" value="F:oxidoreductase activity"/>
    <property type="evidence" value="ECO:0007669"/>
    <property type="project" value="UniProtKB-KW"/>
</dbReference>
<evidence type="ECO:0000313" key="4">
    <source>
        <dbReference type="Proteomes" id="UP000094707"/>
    </source>
</evidence>
<dbReference type="GO" id="GO:0046685">
    <property type="term" value="P:response to arsenic-containing substance"/>
    <property type="evidence" value="ECO:0007669"/>
    <property type="project" value="UniProtKB-KW"/>
</dbReference>
<reference evidence="3 4" key="1">
    <citation type="submission" date="2016-08" db="EMBL/GenBank/DDBJ databases">
        <authorList>
            <person name="Seilhamer J.J."/>
        </authorList>
    </citation>
    <scope>NUCLEOTIDE SEQUENCE [LARGE SCALE GENOMIC DNA]</scope>
    <source>
        <strain evidence="3">Buetzberg</strain>
    </source>
</reference>
<evidence type="ECO:0000313" key="3">
    <source>
        <dbReference type="EMBL" id="SCG85515.1"/>
    </source>
</evidence>
<protein>
    <submittedName>
        <fullName evidence="3">Protein ArsC</fullName>
        <ecNumber evidence="3">1.20.4.-</ecNumber>
    </submittedName>
</protein>
<keyword evidence="1" id="KW-0059">Arsenical resistance</keyword>
<dbReference type="Pfam" id="PF01451">
    <property type="entry name" value="LMWPc"/>
    <property type="match status" value="1"/>
</dbReference>
<dbReference type="InterPro" id="IPR036196">
    <property type="entry name" value="Ptyr_pPase_sf"/>
</dbReference>
<keyword evidence="4" id="KW-1185">Reference proteome</keyword>
<dbReference type="CDD" id="cd16345">
    <property type="entry name" value="LMWP_ArsC"/>
    <property type="match status" value="1"/>
</dbReference>
<dbReference type="PANTHER" id="PTHR43428">
    <property type="entry name" value="ARSENATE REDUCTASE"/>
    <property type="match status" value="1"/>
</dbReference>
<dbReference type="AlphaFoldDB" id="A0A1D3L1T1"/>
<accession>A0A1D3L1T1</accession>
<name>A0A1D3L1T1_9EURY</name>
<dbReference type="InterPro" id="IPR023485">
    <property type="entry name" value="Ptyr_pPase"/>
</dbReference>
<organism evidence="3 4">
    <name type="scientific">Methanobacterium congolense</name>
    <dbReference type="NCBI Taxonomy" id="118062"/>
    <lineage>
        <taxon>Archaea</taxon>
        <taxon>Methanobacteriati</taxon>
        <taxon>Methanobacteriota</taxon>
        <taxon>Methanomada group</taxon>
        <taxon>Methanobacteria</taxon>
        <taxon>Methanobacteriales</taxon>
        <taxon>Methanobacteriaceae</taxon>
        <taxon>Methanobacterium</taxon>
    </lineage>
</organism>
<dbReference type="KEGG" id="mcub:MCBB_0955"/>
<dbReference type="Gene3D" id="3.40.50.2300">
    <property type="match status" value="1"/>
</dbReference>
<evidence type="ECO:0000259" key="2">
    <source>
        <dbReference type="SMART" id="SM00226"/>
    </source>
</evidence>
<proteinExistence type="predicted"/>
<dbReference type="SUPFAM" id="SSF52788">
    <property type="entry name" value="Phosphotyrosine protein phosphatases I"/>
    <property type="match status" value="1"/>
</dbReference>
<feature type="domain" description="Phosphotyrosine protein phosphatase I" evidence="2">
    <location>
        <begin position="1"/>
        <end position="119"/>
    </location>
</feature>
<keyword evidence="3" id="KW-0560">Oxidoreductase</keyword>
<dbReference type="EC" id="1.20.4.-" evidence="3"/>
<dbReference type="EMBL" id="LT607756">
    <property type="protein sequence ID" value="SCG85515.1"/>
    <property type="molecule type" value="Genomic_DNA"/>
</dbReference>
<dbReference type="SMART" id="SM00226">
    <property type="entry name" value="LMWPc"/>
    <property type="match status" value="1"/>
</dbReference>
<sequence length="121" mass="13738">MAEGYFKHAYGEYYDVHSAGTEPTTVNPYAVKVLGELGIDISDHHSKSLNEFEGQEFDQVITVCGGAKEACPFFPGAKNYMHHGFKDPARVNGTQEEKMRVFREVRDKIISWIDETFKKMS</sequence>